<dbReference type="AlphaFoldDB" id="A0A7K1FTA0"/>
<dbReference type="FunFam" id="3.40.1390.30:FF:000001">
    <property type="entry name" value="GTP cyclohydrolase 1 type 2"/>
    <property type="match status" value="1"/>
</dbReference>
<dbReference type="InterPro" id="IPR017221">
    <property type="entry name" value="DUF34/NIF3_bac"/>
</dbReference>
<dbReference type="PANTHER" id="PTHR13799">
    <property type="entry name" value="NGG1 INTERACTING FACTOR 3"/>
    <property type="match status" value="1"/>
</dbReference>
<comment type="similarity">
    <text evidence="1 5">Belongs to the GTP cyclohydrolase I type 2/NIF3 family.</text>
</comment>
<gene>
    <name evidence="7" type="ORF">GIS00_25645</name>
</gene>
<evidence type="ECO:0000256" key="6">
    <source>
        <dbReference type="PIRSR" id="PIRSR602678-1"/>
    </source>
</evidence>
<name>A0A7K1FTA0_9ACTN</name>
<evidence type="ECO:0000313" key="7">
    <source>
        <dbReference type="EMBL" id="MTD17320.1"/>
    </source>
</evidence>
<feature type="binding site" evidence="6">
    <location>
        <position position="67"/>
    </location>
    <ligand>
        <name>a divalent metal cation</name>
        <dbReference type="ChEBI" id="CHEBI:60240"/>
        <label>1</label>
    </ligand>
</feature>
<dbReference type="GO" id="GO:0005737">
    <property type="term" value="C:cytoplasm"/>
    <property type="evidence" value="ECO:0007669"/>
    <property type="project" value="TreeGrafter"/>
</dbReference>
<dbReference type="Proteomes" id="UP000460221">
    <property type="component" value="Unassembled WGS sequence"/>
</dbReference>
<feature type="binding site" evidence="6">
    <location>
        <position position="106"/>
    </location>
    <ligand>
        <name>a divalent metal cation</name>
        <dbReference type="ChEBI" id="CHEBI:60240"/>
        <label>1</label>
    </ligand>
</feature>
<proteinExistence type="inferred from homology"/>
<protein>
    <recommendedName>
        <fullName evidence="3 5">GTP cyclohydrolase 1 type 2 homolog</fullName>
    </recommendedName>
</protein>
<dbReference type="Gene3D" id="3.30.70.120">
    <property type="match status" value="1"/>
</dbReference>
<evidence type="ECO:0000256" key="5">
    <source>
        <dbReference type="PIRNR" id="PIRNR037489"/>
    </source>
</evidence>
<dbReference type="EMBL" id="WLYK01000018">
    <property type="protein sequence ID" value="MTD17320.1"/>
    <property type="molecule type" value="Genomic_DNA"/>
</dbReference>
<comment type="caution">
    <text evidence="7">The sequence shown here is derived from an EMBL/GenBank/DDBJ whole genome shotgun (WGS) entry which is preliminary data.</text>
</comment>
<evidence type="ECO:0000256" key="3">
    <source>
        <dbReference type="ARBA" id="ARBA00022112"/>
    </source>
</evidence>
<dbReference type="Gene3D" id="3.40.1390.30">
    <property type="entry name" value="NIF3 (NGG1p interacting factor 3)-like"/>
    <property type="match status" value="1"/>
</dbReference>
<dbReference type="Pfam" id="PF01784">
    <property type="entry name" value="DUF34_NIF3"/>
    <property type="match status" value="1"/>
</dbReference>
<dbReference type="SUPFAM" id="SSF102705">
    <property type="entry name" value="NIF3 (NGG1p interacting factor 3)-like"/>
    <property type="match status" value="1"/>
</dbReference>
<dbReference type="PIRSF" id="PIRSF037489">
    <property type="entry name" value="UCP037489_NIF3_YqfO"/>
    <property type="match status" value="1"/>
</dbReference>
<dbReference type="GO" id="GO:0046872">
    <property type="term" value="F:metal ion binding"/>
    <property type="evidence" value="ECO:0007669"/>
    <property type="project" value="UniProtKB-UniRule"/>
</dbReference>
<feature type="binding site" evidence="6">
    <location>
        <position position="337"/>
    </location>
    <ligand>
        <name>a divalent metal cation</name>
        <dbReference type="ChEBI" id="CHEBI:60240"/>
        <label>1</label>
    </ligand>
</feature>
<dbReference type="NCBIfam" id="TIGR00486">
    <property type="entry name" value="YbgI_SA1388"/>
    <property type="match status" value="1"/>
</dbReference>
<keyword evidence="4 5" id="KW-0479">Metal-binding</keyword>
<evidence type="ECO:0000256" key="1">
    <source>
        <dbReference type="ARBA" id="ARBA00006964"/>
    </source>
</evidence>
<evidence type="ECO:0000313" key="8">
    <source>
        <dbReference type="Proteomes" id="UP000460221"/>
    </source>
</evidence>
<reference evidence="7 8" key="1">
    <citation type="submission" date="2019-11" db="EMBL/GenBank/DDBJ databases">
        <authorList>
            <person name="Jiang L.-Q."/>
        </authorList>
    </citation>
    <scope>NUCLEOTIDE SEQUENCE [LARGE SCALE GENOMIC DNA]</scope>
    <source>
        <strain evidence="7 8">YIM 132087</strain>
    </source>
</reference>
<feature type="binding site" evidence="6">
    <location>
        <position position="68"/>
    </location>
    <ligand>
        <name>a divalent metal cation</name>
        <dbReference type="ChEBI" id="CHEBI:60240"/>
        <label>1</label>
    </ligand>
</feature>
<dbReference type="InterPro" id="IPR002678">
    <property type="entry name" value="DUF34/NIF3"/>
</dbReference>
<evidence type="ECO:0000256" key="4">
    <source>
        <dbReference type="ARBA" id="ARBA00022723"/>
    </source>
</evidence>
<dbReference type="InterPro" id="IPR036069">
    <property type="entry name" value="DUF34/NIF3_sf"/>
</dbReference>
<sequence length="376" mass="38173">MTVTVGDLRTILDRAYPPALAAGWDTGIGLTGGDPAAPVRHVLLAVDVDPATVEEAVQVGAQLLLTHHPLLFRPVQSVAADTAKGALLHRMITAGVAHLAAHTNADKAVGGVNDALAAALGVSGARPLEPDPVPGTDKIVVFVPVAGAQDMVAALAAAGAGTIGDYAEAAFVSAGTGQFLPLDGARPAIGAVGRREYVEESRVEMILPRTARAAVVAALRAAHPYEEPAFDLVELVPDRPARTGSGRVGVLAEPLPLADFADRVAAALPATAGGVRFAGDPARTVRTVAVCGGAGQDLMDAAASAGADVFVTSDTSHHRVAEFVALPGAPAVIDVAHWSGEWPWLQRAAAVIDEATGGTVGTTVSTLRTDPWVGHA</sequence>
<keyword evidence="8" id="KW-1185">Reference proteome</keyword>
<dbReference type="PANTHER" id="PTHR13799:SF14">
    <property type="entry name" value="GTP CYCLOHYDROLASE 1 TYPE 2 HOMOLOG"/>
    <property type="match status" value="1"/>
</dbReference>
<dbReference type="InterPro" id="IPR015867">
    <property type="entry name" value="N-reg_PII/ATP_PRibTrfase_C"/>
</dbReference>
<evidence type="ECO:0000256" key="2">
    <source>
        <dbReference type="ARBA" id="ARBA00011643"/>
    </source>
</evidence>
<comment type="subunit">
    <text evidence="2">Homohexamer.</text>
</comment>
<feature type="binding site" evidence="6">
    <location>
        <position position="341"/>
    </location>
    <ligand>
        <name>a divalent metal cation</name>
        <dbReference type="ChEBI" id="CHEBI:60240"/>
        <label>1</label>
    </ligand>
</feature>
<organism evidence="7 8">
    <name type="scientific">Nakamurella alba</name>
    <dbReference type="NCBI Taxonomy" id="2665158"/>
    <lineage>
        <taxon>Bacteria</taxon>
        <taxon>Bacillati</taxon>
        <taxon>Actinomycetota</taxon>
        <taxon>Actinomycetes</taxon>
        <taxon>Nakamurellales</taxon>
        <taxon>Nakamurellaceae</taxon>
        <taxon>Nakamurella</taxon>
    </lineage>
</organism>
<dbReference type="RefSeq" id="WP_154771317.1">
    <property type="nucleotide sequence ID" value="NZ_WLYK01000018.1"/>
</dbReference>
<accession>A0A7K1FTA0</accession>